<protein>
    <submittedName>
        <fullName evidence="2">Uncharacterized protein</fullName>
    </submittedName>
</protein>
<name>A0ABM6F4M3_9BURK</name>
<dbReference type="Proteomes" id="UP000177515">
    <property type="component" value="Chromosome 1"/>
</dbReference>
<keyword evidence="1" id="KW-0175">Coiled coil</keyword>
<organism evidence="2 3">
    <name type="scientific">Cupriavidus malaysiensis</name>
    <dbReference type="NCBI Taxonomy" id="367825"/>
    <lineage>
        <taxon>Bacteria</taxon>
        <taxon>Pseudomonadati</taxon>
        <taxon>Pseudomonadota</taxon>
        <taxon>Betaproteobacteria</taxon>
        <taxon>Burkholderiales</taxon>
        <taxon>Burkholderiaceae</taxon>
        <taxon>Cupriavidus</taxon>
    </lineage>
</organism>
<dbReference type="RefSeq" id="WP_071012947.1">
    <property type="nucleotide sequence ID" value="NZ_CP017754.1"/>
</dbReference>
<accession>A0ABM6F4M3</accession>
<evidence type="ECO:0000313" key="2">
    <source>
        <dbReference type="EMBL" id="AOZ06426.1"/>
    </source>
</evidence>
<proteinExistence type="predicted"/>
<evidence type="ECO:0000256" key="1">
    <source>
        <dbReference type="SAM" id="Coils"/>
    </source>
</evidence>
<feature type="coiled-coil region" evidence="1">
    <location>
        <begin position="6"/>
        <end position="33"/>
    </location>
</feature>
<reference evidence="2 3" key="1">
    <citation type="submission" date="2016-10" db="EMBL/GenBank/DDBJ databases">
        <title>Complete genome sequences of three Cupriavidus strains isolated from various Malaysian environments.</title>
        <authorList>
            <person name="Abdullah A.A.-A."/>
            <person name="Shafie N.A.H."/>
            <person name="Lau N.S."/>
        </authorList>
    </citation>
    <scope>NUCLEOTIDE SEQUENCE [LARGE SCALE GENOMIC DNA]</scope>
    <source>
        <strain evidence="2 3">USMAA1020</strain>
    </source>
</reference>
<keyword evidence="3" id="KW-1185">Reference proteome</keyword>
<sequence length="104" mass="11988">MDNSQLQVLRETLEHLLDRVNELEQQNKAWRTAFNLLLARSDLAELSIHDLFETHEHRDQLAARARQNATDLLDTRAEQPNPEYEQYLTLSLAGLLEAAGEPPR</sequence>
<evidence type="ECO:0000313" key="3">
    <source>
        <dbReference type="Proteomes" id="UP000177515"/>
    </source>
</evidence>
<gene>
    <name evidence="2" type="ORF">BKK80_11785</name>
</gene>
<dbReference type="EMBL" id="CP017754">
    <property type="protein sequence ID" value="AOZ06426.1"/>
    <property type="molecule type" value="Genomic_DNA"/>
</dbReference>